<dbReference type="EMBL" id="CAVLGL010000024">
    <property type="protein sequence ID" value="CAK1581292.1"/>
    <property type="molecule type" value="Genomic_DNA"/>
</dbReference>
<dbReference type="Proteomes" id="UP001314205">
    <property type="component" value="Unassembled WGS sequence"/>
</dbReference>
<evidence type="ECO:0000256" key="2">
    <source>
        <dbReference type="ARBA" id="ARBA00024195"/>
    </source>
</evidence>
<keyword evidence="5" id="KW-1185">Reference proteome</keyword>
<dbReference type="SMART" id="SM00020">
    <property type="entry name" value="Tryp_SPc"/>
    <property type="match status" value="1"/>
</dbReference>
<dbReference type="Pfam" id="PF00089">
    <property type="entry name" value="Trypsin"/>
    <property type="match status" value="1"/>
</dbReference>
<evidence type="ECO:0000259" key="3">
    <source>
        <dbReference type="PROSITE" id="PS50240"/>
    </source>
</evidence>
<dbReference type="InterPro" id="IPR001314">
    <property type="entry name" value="Peptidase_S1A"/>
</dbReference>
<dbReference type="PANTHER" id="PTHR24256">
    <property type="entry name" value="TRYPTASE-RELATED"/>
    <property type="match status" value="1"/>
</dbReference>
<dbReference type="InterPro" id="IPR009003">
    <property type="entry name" value="Peptidase_S1_PA"/>
</dbReference>
<proteinExistence type="inferred from homology"/>
<feature type="domain" description="Peptidase S1" evidence="3">
    <location>
        <begin position="20"/>
        <end position="219"/>
    </location>
</feature>
<evidence type="ECO:0000313" key="4">
    <source>
        <dbReference type="EMBL" id="CAK1581292.1"/>
    </source>
</evidence>
<organism evidence="4 5">
    <name type="scientific">Parnassius mnemosyne</name>
    <name type="common">clouded apollo</name>
    <dbReference type="NCBI Taxonomy" id="213953"/>
    <lineage>
        <taxon>Eukaryota</taxon>
        <taxon>Metazoa</taxon>
        <taxon>Ecdysozoa</taxon>
        <taxon>Arthropoda</taxon>
        <taxon>Hexapoda</taxon>
        <taxon>Insecta</taxon>
        <taxon>Pterygota</taxon>
        <taxon>Neoptera</taxon>
        <taxon>Endopterygota</taxon>
        <taxon>Lepidoptera</taxon>
        <taxon>Glossata</taxon>
        <taxon>Ditrysia</taxon>
        <taxon>Papilionoidea</taxon>
        <taxon>Papilionidae</taxon>
        <taxon>Parnassiinae</taxon>
        <taxon>Parnassini</taxon>
        <taxon>Parnassius</taxon>
        <taxon>Driopa</taxon>
    </lineage>
</organism>
<dbReference type="InterPro" id="IPR043504">
    <property type="entry name" value="Peptidase_S1_PA_chymotrypsin"/>
</dbReference>
<dbReference type="PRINTS" id="PR00722">
    <property type="entry name" value="CHYMOTRYPSIN"/>
</dbReference>
<dbReference type="Gene3D" id="2.40.10.10">
    <property type="entry name" value="Trypsin-like serine proteases"/>
    <property type="match status" value="2"/>
</dbReference>
<evidence type="ECO:0000313" key="5">
    <source>
        <dbReference type="Proteomes" id="UP001314205"/>
    </source>
</evidence>
<name>A0AAV1KGQ2_9NEOP</name>
<dbReference type="InterPro" id="IPR001254">
    <property type="entry name" value="Trypsin_dom"/>
</dbReference>
<evidence type="ECO:0000256" key="1">
    <source>
        <dbReference type="ARBA" id="ARBA00023157"/>
    </source>
</evidence>
<reference evidence="4 5" key="1">
    <citation type="submission" date="2023-11" db="EMBL/GenBank/DDBJ databases">
        <authorList>
            <person name="Hedman E."/>
            <person name="Englund M."/>
            <person name="Stromberg M."/>
            <person name="Nyberg Akerstrom W."/>
            <person name="Nylinder S."/>
            <person name="Jareborg N."/>
            <person name="Kallberg Y."/>
            <person name="Kronander E."/>
        </authorList>
    </citation>
    <scope>NUCLEOTIDE SEQUENCE [LARGE SCALE GENOMIC DNA]</scope>
</reference>
<keyword evidence="1" id="KW-1015">Disulfide bond</keyword>
<accession>A0AAV1KGQ2</accession>
<dbReference type="InterPro" id="IPR051487">
    <property type="entry name" value="Ser/Thr_Proteases_Immune/Dev"/>
</dbReference>
<comment type="caution">
    <text evidence="4">The sequence shown here is derived from an EMBL/GenBank/DDBJ whole genome shotgun (WGS) entry which is preliminary data.</text>
</comment>
<comment type="similarity">
    <text evidence="2">Belongs to the peptidase S1 family. CLIP subfamily.</text>
</comment>
<protein>
    <recommendedName>
        <fullName evidence="3">Peptidase S1 domain-containing protein</fullName>
    </recommendedName>
</protein>
<gene>
    <name evidence="4" type="ORF">PARMNEM_LOCUS2980</name>
</gene>
<dbReference type="GO" id="GO:0006508">
    <property type="term" value="P:proteolysis"/>
    <property type="evidence" value="ECO:0007669"/>
    <property type="project" value="InterPro"/>
</dbReference>
<dbReference type="AlphaFoldDB" id="A0AAV1KGQ2"/>
<dbReference type="PROSITE" id="PS50240">
    <property type="entry name" value="TRYPSIN_DOM"/>
    <property type="match status" value="1"/>
</dbReference>
<sequence>MLSDEKRTVISLFTRRSILALKGVTSQSTSENPWVVHLRIAVSTNGELNSCVGALIDNRWVLTAATCMENVRYVWIRYGADNVINPKLVTETSTARILGDIALISINRHVEYTENINAIALASIDDEVPAIGTLCGYGAGPGYSPGEQLVCSEWILEPLGDGTIIGISEDVPATQYDIGAPLVSNGVQIGVLVLPIEGFESAVFVNPAIYRDWIEEQTGIEL</sequence>
<dbReference type="GO" id="GO:0004252">
    <property type="term" value="F:serine-type endopeptidase activity"/>
    <property type="evidence" value="ECO:0007669"/>
    <property type="project" value="InterPro"/>
</dbReference>
<dbReference type="SUPFAM" id="SSF50494">
    <property type="entry name" value="Trypsin-like serine proteases"/>
    <property type="match status" value="1"/>
</dbReference>